<dbReference type="KEGG" id="abaw:D5400_11550"/>
<dbReference type="PANTHER" id="PTHR32308:SF0">
    <property type="entry name" value="HPCH_HPAI ALDOLASE_CITRATE LYASE DOMAIN-CONTAINING PROTEIN"/>
    <property type="match status" value="1"/>
</dbReference>
<dbReference type="InterPro" id="IPR011206">
    <property type="entry name" value="Citrate_lyase_beta/mcl1/mcl2"/>
</dbReference>
<dbReference type="InterPro" id="IPR005000">
    <property type="entry name" value="Aldolase/citrate-lyase_domain"/>
</dbReference>
<dbReference type="EMBL" id="CP032509">
    <property type="protein sequence ID" value="AZN71825.1"/>
    <property type="molecule type" value="Genomic_DNA"/>
</dbReference>
<dbReference type="OrthoDB" id="9800547at2"/>
<feature type="domain" description="HpcH/HpaI aldolase/citrate lyase" evidence="7">
    <location>
        <begin position="2"/>
        <end position="229"/>
    </location>
</feature>
<evidence type="ECO:0000256" key="5">
    <source>
        <dbReference type="PIRSR" id="PIRSR015582-1"/>
    </source>
</evidence>
<evidence type="ECO:0000256" key="2">
    <source>
        <dbReference type="ARBA" id="ARBA00005568"/>
    </source>
</evidence>
<evidence type="ECO:0000256" key="6">
    <source>
        <dbReference type="PIRSR" id="PIRSR015582-2"/>
    </source>
</evidence>
<dbReference type="PIRSF" id="PIRSF015582">
    <property type="entry name" value="Cit_lyase_B"/>
    <property type="match status" value="1"/>
</dbReference>
<dbReference type="SUPFAM" id="SSF51621">
    <property type="entry name" value="Phosphoenolpyruvate/pyruvate domain"/>
    <property type="match status" value="1"/>
</dbReference>
<feature type="binding site" evidence="6">
    <location>
        <position position="156"/>
    </location>
    <ligand>
        <name>Mg(2+)</name>
        <dbReference type="ChEBI" id="CHEBI:18420"/>
    </ligand>
</feature>
<evidence type="ECO:0000256" key="1">
    <source>
        <dbReference type="ARBA" id="ARBA00001946"/>
    </source>
</evidence>
<evidence type="ECO:0000313" key="8">
    <source>
        <dbReference type="EMBL" id="AZN71825.1"/>
    </source>
</evidence>
<dbReference type="GO" id="GO:0000287">
    <property type="term" value="F:magnesium ion binding"/>
    <property type="evidence" value="ECO:0007669"/>
    <property type="project" value="TreeGrafter"/>
</dbReference>
<dbReference type="RefSeq" id="WP_126010144.1">
    <property type="nucleotide sequence ID" value="NZ_CP032509.1"/>
</dbReference>
<keyword evidence="9" id="KW-1185">Reference proteome</keyword>
<dbReference type="Pfam" id="PF03328">
    <property type="entry name" value="HpcH_HpaI"/>
    <property type="match status" value="1"/>
</dbReference>
<comment type="cofactor">
    <cofactor evidence="1">
        <name>Mg(2+)</name>
        <dbReference type="ChEBI" id="CHEBI:18420"/>
    </cofactor>
</comment>
<keyword evidence="4 6" id="KW-0460">Magnesium</keyword>
<name>A0A3S9B4C9_9HYPH</name>
<proteinExistence type="inferred from homology"/>
<evidence type="ECO:0000256" key="4">
    <source>
        <dbReference type="ARBA" id="ARBA00022842"/>
    </source>
</evidence>
<comment type="similarity">
    <text evidence="2">Belongs to the HpcH/HpaI aldolase family.</text>
</comment>
<reference evidence="8 9" key="1">
    <citation type="submission" date="2018-09" db="EMBL/GenBank/DDBJ databases">
        <title>Marinorhizobium profundi gen. nov., sp. nov., isolated from a deep-sea sediment sample from the New Britain Trench and proposal of Marinorhizobiaceae fam. nov. in the order Rhizobiales of the class Alphaproteobacteria.</title>
        <authorList>
            <person name="Cao J."/>
        </authorList>
    </citation>
    <scope>NUCLEOTIDE SEQUENCE [LARGE SCALE GENOMIC DNA]</scope>
    <source>
        <strain evidence="8 9">WS11</strain>
    </source>
</reference>
<evidence type="ECO:0000313" key="9">
    <source>
        <dbReference type="Proteomes" id="UP000268192"/>
    </source>
</evidence>
<keyword evidence="8" id="KW-0456">Lyase</keyword>
<feature type="binding site" evidence="6">
    <location>
        <position position="129"/>
    </location>
    <ligand>
        <name>Mg(2+)</name>
        <dbReference type="ChEBI" id="CHEBI:18420"/>
    </ligand>
</feature>
<organism evidence="8 9">
    <name type="scientific">Georhizobium profundi</name>
    <dbReference type="NCBI Taxonomy" id="2341112"/>
    <lineage>
        <taxon>Bacteria</taxon>
        <taxon>Pseudomonadati</taxon>
        <taxon>Pseudomonadota</taxon>
        <taxon>Alphaproteobacteria</taxon>
        <taxon>Hyphomicrobiales</taxon>
        <taxon>Rhizobiaceae</taxon>
        <taxon>Georhizobium</taxon>
    </lineage>
</organism>
<dbReference type="PANTHER" id="PTHR32308">
    <property type="entry name" value="LYASE BETA SUBUNIT, PUTATIVE (AFU_ORTHOLOGUE AFUA_4G13030)-RELATED"/>
    <property type="match status" value="1"/>
</dbReference>
<dbReference type="InterPro" id="IPR015813">
    <property type="entry name" value="Pyrv/PenolPyrv_kinase-like_dom"/>
</dbReference>
<dbReference type="Gene3D" id="3.20.20.60">
    <property type="entry name" value="Phosphoenolpyruvate-binding domains"/>
    <property type="match status" value="1"/>
</dbReference>
<accession>A0A3S9B4C9</accession>
<feature type="binding site" evidence="5">
    <location>
        <position position="129"/>
    </location>
    <ligand>
        <name>substrate</name>
    </ligand>
</feature>
<gene>
    <name evidence="8" type="ORF">D5400_11550</name>
</gene>
<protein>
    <submittedName>
        <fullName evidence="8">CoA ester lyase</fullName>
    </submittedName>
</protein>
<dbReference type="GO" id="GO:0006107">
    <property type="term" value="P:oxaloacetate metabolic process"/>
    <property type="evidence" value="ECO:0007669"/>
    <property type="project" value="TreeGrafter"/>
</dbReference>
<dbReference type="Proteomes" id="UP000268192">
    <property type="component" value="Chromosome"/>
</dbReference>
<keyword evidence="3 6" id="KW-0479">Metal-binding</keyword>
<dbReference type="GO" id="GO:0016829">
    <property type="term" value="F:lyase activity"/>
    <property type="evidence" value="ECO:0007669"/>
    <property type="project" value="UniProtKB-KW"/>
</dbReference>
<dbReference type="AlphaFoldDB" id="A0A3S9B4C9"/>
<evidence type="ECO:0000256" key="3">
    <source>
        <dbReference type="ARBA" id="ARBA00022723"/>
    </source>
</evidence>
<sequence>MRSYLFVPGDSDRKLEKAPSSGADCLLIDLEDSVSPRRKIEARAMAAAFLAGAERGEGQPKLIVRINALDSGHAEADLDAVVGAKPDGILLPKAEGPAAIQHLSALIAVREAENDIPEGQLRIHALAAETAAGVLNLNGYRSASARLEALSWGGEDLAADLGAARNRGDDGHYTDVFRLARSMTLLAAAAAQIMAIDTVFTDFRDMEGLERECLAAERDGFSGKLAIHPAQVEVINRVFTPSSEAVHRARRIVELFEGAGEDAGVMSLEGQMIDRPHLRQAERILKRAAAAGLNA</sequence>
<feature type="binding site" evidence="5">
    <location>
        <position position="65"/>
    </location>
    <ligand>
        <name>substrate</name>
    </ligand>
</feature>
<evidence type="ECO:0000259" key="7">
    <source>
        <dbReference type="Pfam" id="PF03328"/>
    </source>
</evidence>
<dbReference type="InterPro" id="IPR040442">
    <property type="entry name" value="Pyrv_kinase-like_dom_sf"/>
</dbReference>